<feature type="transmembrane region" description="Helical" evidence="5">
    <location>
        <begin position="210"/>
        <end position="230"/>
    </location>
</feature>
<dbReference type="Proteomes" id="UP000286287">
    <property type="component" value="Unassembled WGS sequence"/>
</dbReference>
<evidence type="ECO:0000256" key="4">
    <source>
        <dbReference type="ARBA" id="ARBA00023136"/>
    </source>
</evidence>
<name>A0A418VFI8_9DEIO</name>
<comment type="subcellular location">
    <subcellularLocation>
        <location evidence="1">Endomembrane system</location>
        <topology evidence="1">Multi-pass membrane protein</topology>
    </subcellularLocation>
</comment>
<keyword evidence="2 5" id="KW-0812">Transmembrane</keyword>
<evidence type="ECO:0000256" key="5">
    <source>
        <dbReference type="SAM" id="Phobius"/>
    </source>
</evidence>
<reference evidence="6 7" key="1">
    <citation type="submission" date="2018-09" db="EMBL/GenBank/DDBJ databases">
        <authorList>
            <person name="Zhu H."/>
        </authorList>
    </citation>
    <scope>NUCLEOTIDE SEQUENCE [LARGE SCALE GENOMIC DNA]</scope>
    <source>
        <strain evidence="6 7">K2S05-167</strain>
    </source>
</reference>
<evidence type="ECO:0000256" key="1">
    <source>
        <dbReference type="ARBA" id="ARBA00004127"/>
    </source>
</evidence>
<keyword evidence="3 5" id="KW-1133">Transmembrane helix</keyword>
<protein>
    <submittedName>
        <fullName evidence="6">VIT family protein</fullName>
    </submittedName>
</protein>
<evidence type="ECO:0000313" key="7">
    <source>
        <dbReference type="Proteomes" id="UP000286287"/>
    </source>
</evidence>
<feature type="transmembrane region" description="Helical" evidence="5">
    <location>
        <begin position="175"/>
        <end position="198"/>
    </location>
</feature>
<proteinExistence type="predicted"/>
<organism evidence="6 7">
    <name type="scientific">Deinococcus cavernae</name>
    <dbReference type="NCBI Taxonomy" id="2320857"/>
    <lineage>
        <taxon>Bacteria</taxon>
        <taxon>Thermotogati</taxon>
        <taxon>Deinococcota</taxon>
        <taxon>Deinococci</taxon>
        <taxon>Deinococcales</taxon>
        <taxon>Deinococcaceae</taxon>
        <taxon>Deinococcus</taxon>
    </lineage>
</organism>
<keyword evidence="7" id="KW-1185">Reference proteome</keyword>
<evidence type="ECO:0000256" key="3">
    <source>
        <dbReference type="ARBA" id="ARBA00022989"/>
    </source>
</evidence>
<comment type="caution">
    <text evidence="6">The sequence shown here is derived from an EMBL/GenBank/DDBJ whole genome shotgun (WGS) entry which is preliminary data.</text>
</comment>
<gene>
    <name evidence="6" type="ORF">D3875_02370</name>
</gene>
<evidence type="ECO:0000256" key="2">
    <source>
        <dbReference type="ARBA" id="ARBA00022692"/>
    </source>
</evidence>
<dbReference type="Pfam" id="PF01988">
    <property type="entry name" value="VIT1"/>
    <property type="match status" value="1"/>
</dbReference>
<dbReference type="RefSeq" id="WP_119760725.1">
    <property type="nucleotide sequence ID" value="NZ_QYUJ01000008.1"/>
</dbReference>
<dbReference type="PANTHER" id="PTHR31851">
    <property type="entry name" value="FE(2+)/MN(2+) TRANSPORTER PCL1"/>
    <property type="match status" value="1"/>
</dbReference>
<dbReference type="AlphaFoldDB" id="A0A418VFI8"/>
<dbReference type="GO" id="GO:0030026">
    <property type="term" value="P:intracellular manganese ion homeostasis"/>
    <property type="evidence" value="ECO:0007669"/>
    <property type="project" value="InterPro"/>
</dbReference>
<dbReference type="GO" id="GO:0012505">
    <property type="term" value="C:endomembrane system"/>
    <property type="evidence" value="ECO:0007669"/>
    <property type="project" value="UniProtKB-SubCell"/>
</dbReference>
<accession>A0A418VFI8</accession>
<sequence>MTDLHKEQHNTGRVNWLRAAVLGANDGVVSVSSVVVGVAAARGVTASTILLAGVAALVAGATSMAAGEYVSVQSQADTENADLAKETRELREQPERELQELADIYVSRGVEPTLALQVAQQLTAADALGAHAREELGITEQLRAQPFQAALASAAAFVAGGIIPVLGAVFLPQNIVSIGVTVITLLTLTVLGALAAHAGGASRVKGAVRVTVWGAVAMALSALIGSLFGVKT</sequence>
<evidence type="ECO:0000313" key="6">
    <source>
        <dbReference type="EMBL" id="RJF74858.1"/>
    </source>
</evidence>
<feature type="transmembrane region" description="Helical" evidence="5">
    <location>
        <begin position="149"/>
        <end position="169"/>
    </location>
</feature>
<keyword evidence="4 5" id="KW-0472">Membrane</keyword>
<dbReference type="EMBL" id="QYUJ01000008">
    <property type="protein sequence ID" value="RJF74858.1"/>
    <property type="molecule type" value="Genomic_DNA"/>
</dbReference>
<dbReference type="OrthoDB" id="9789677at2"/>
<dbReference type="GO" id="GO:0005384">
    <property type="term" value="F:manganese ion transmembrane transporter activity"/>
    <property type="evidence" value="ECO:0007669"/>
    <property type="project" value="InterPro"/>
</dbReference>
<dbReference type="InterPro" id="IPR008217">
    <property type="entry name" value="Ccc1_fam"/>
</dbReference>